<dbReference type="EMBL" id="CADIKL010000057">
    <property type="protein sequence ID" value="CAB3808184.1"/>
    <property type="molecule type" value="Genomic_DNA"/>
</dbReference>
<keyword evidence="1" id="KW-0472">Membrane</keyword>
<evidence type="ECO:0000313" key="3">
    <source>
        <dbReference type="Proteomes" id="UP000494119"/>
    </source>
</evidence>
<dbReference type="RefSeq" id="WP_175198152.1">
    <property type="nucleotide sequence ID" value="NZ_CADIKL010000057.1"/>
</dbReference>
<keyword evidence="1" id="KW-1133">Transmembrane helix</keyword>
<accession>A0A6J5GZN7</accession>
<name>A0A6J5GZN7_9BURK</name>
<evidence type="ECO:0000256" key="1">
    <source>
        <dbReference type="SAM" id="Phobius"/>
    </source>
</evidence>
<feature type="transmembrane region" description="Helical" evidence="1">
    <location>
        <begin position="21"/>
        <end position="49"/>
    </location>
</feature>
<dbReference type="Proteomes" id="UP000494119">
    <property type="component" value="Unassembled WGS sequence"/>
</dbReference>
<organism evidence="2 3">
    <name type="scientific">Paraburkholderia caffeinitolerans</name>
    <dbReference type="NCBI Taxonomy" id="1723730"/>
    <lineage>
        <taxon>Bacteria</taxon>
        <taxon>Pseudomonadati</taxon>
        <taxon>Pseudomonadota</taxon>
        <taxon>Betaproteobacteria</taxon>
        <taxon>Burkholderiales</taxon>
        <taxon>Burkholderiaceae</taxon>
        <taxon>Paraburkholderia</taxon>
    </lineage>
</organism>
<keyword evidence="3" id="KW-1185">Reference proteome</keyword>
<keyword evidence="1" id="KW-0812">Transmembrane</keyword>
<evidence type="ECO:0000313" key="2">
    <source>
        <dbReference type="EMBL" id="CAB3808184.1"/>
    </source>
</evidence>
<proteinExistence type="predicted"/>
<reference evidence="2 3" key="1">
    <citation type="submission" date="2020-04" db="EMBL/GenBank/DDBJ databases">
        <authorList>
            <person name="De Canck E."/>
        </authorList>
    </citation>
    <scope>NUCLEOTIDE SEQUENCE [LARGE SCALE GENOMIC DNA]</scope>
    <source>
        <strain evidence="2 3">LMG 28688</strain>
    </source>
</reference>
<sequence length="283" mass="32069">MRHAKRKISPLRFRSKNHFKKYMGVSSALQIVQLLAIVVGAAWTLFIYLSYGRQLQTLNALQLKISNNQAEIQLHDAQQIHDVDLEAKKAERIQQIKDLKVGKVKITQTLDISCDGFGKYAAVYHYDIENIAKSDVEVSWTLIERFSGVMDKKRPSSLIVPLNEPPILAIPRHTDGIITWTLQGYSGAYFGSDRARKSIESLPMFNFDEWGQGTMNLHPGEKSEGTDRLAVFAKPGDFIGEVLSMELNDGLNENGDNRTHLTDWRQLPFCELPVARSNGKRKR</sequence>
<dbReference type="AlphaFoldDB" id="A0A6J5GZN7"/>
<protein>
    <submittedName>
        <fullName evidence="2">Uncharacterized protein</fullName>
    </submittedName>
</protein>
<gene>
    <name evidence="2" type="ORF">LMG28688_06712</name>
</gene>